<dbReference type="GO" id="GO:0030488">
    <property type="term" value="P:tRNA methylation"/>
    <property type="evidence" value="ECO:0007669"/>
    <property type="project" value="UniProtKB-UniRule"/>
</dbReference>
<dbReference type="AlphaFoldDB" id="G5GF19"/>
<dbReference type="EMBL" id="ACZL01000003">
    <property type="protein sequence ID" value="EHI56710.1"/>
    <property type="molecule type" value="Genomic_DNA"/>
</dbReference>
<keyword evidence="1 4" id="KW-0489">Methyltransferase</keyword>
<protein>
    <recommendedName>
        <fullName evidence="4">tRNA 5-hydroxyuridine methyltransferase</fullName>
        <ecNumber evidence="4">2.1.1.-</ecNumber>
    </recommendedName>
    <alternativeName>
        <fullName evidence="4">ho5U methyltransferase</fullName>
    </alternativeName>
</protein>
<proteinExistence type="inferred from homology"/>
<feature type="binding site" evidence="4">
    <location>
        <position position="175"/>
    </location>
    <ligand>
        <name>Mg(2+)</name>
        <dbReference type="ChEBI" id="CHEBI:18420"/>
    </ligand>
</feature>
<feature type="binding site" evidence="4">
    <location>
        <position position="41"/>
    </location>
    <ligand>
        <name>S-adenosyl-L-methionine</name>
        <dbReference type="ChEBI" id="CHEBI:59789"/>
    </ligand>
</feature>
<dbReference type="EC" id="2.1.1.-" evidence="4"/>
<evidence type="ECO:0000313" key="6">
    <source>
        <dbReference type="Proteomes" id="UP000003011"/>
    </source>
</evidence>
<dbReference type="Proteomes" id="UP000003011">
    <property type="component" value="Unassembled WGS sequence"/>
</dbReference>
<dbReference type="InterPro" id="IPR002935">
    <property type="entry name" value="SAM_O-MeTrfase"/>
</dbReference>
<dbReference type="PROSITE" id="PS51682">
    <property type="entry name" value="SAM_OMT_I"/>
    <property type="match status" value="1"/>
</dbReference>
<dbReference type="STRING" id="679200.HMPREF9333_00157"/>
<keyword evidence="2 4" id="KW-0808">Transferase</keyword>
<dbReference type="InterPro" id="IPR043675">
    <property type="entry name" value="TrmR_methyltr"/>
</dbReference>
<evidence type="ECO:0000256" key="2">
    <source>
        <dbReference type="ARBA" id="ARBA00022679"/>
    </source>
</evidence>
<evidence type="ECO:0000313" key="5">
    <source>
        <dbReference type="EMBL" id="EHI56710.1"/>
    </source>
</evidence>
<keyword evidence="6" id="KW-1185">Reference proteome</keyword>
<dbReference type="HOGENOM" id="CLU_067676_4_0_9"/>
<evidence type="ECO:0000256" key="3">
    <source>
        <dbReference type="ARBA" id="ARBA00022691"/>
    </source>
</evidence>
<evidence type="ECO:0000256" key="1">
    <source>
        <dbReference type="ARBA" id="ARBA00022603"/>
    </source>
</evidence>
<dbReference type="GO" id="GO:0000287">
    <property type="term" value="F:magnesium ion binding"/>
    <property type="evidence" value="ECO:0007669"/>
    <property type="project" value="UniProtKB-UniRule"/>
</dbReference>
<feature type="binding site" evidence="4">
    <location>
        <position position="71"/>
    </location>
    <ligand>
        <name>S-adenosyl-L-methionine</name>
        <dbReference type="ChEBI" id="CHEBI:59789"/>
    </ligand>
</feature>
<feature type="binding site" evidence="4">
    <location>
        <position position="175"/>
    </location>
    <ligand>
        <name>S-adenosyl-L-methionine</name>
        <dbReference type="ChEBI" id="CHEBI:59789"/>
    </ligand>
</feature>
<dbReference type="RefSeq" id="WP_005539109.1">
    <property type="nucleotide sequence ID" value="NZ_JH378829.1"/>
</dbReference>
<dbReference type="CDD" id="cd02440">
    <property type="entry name" value="AdoMet_MTases"/>
    <property type="match status" value="1"/>
</dbReference>
<dbReference type="HAMAP" id="MF_02217">
    <property type="entry name" value="TrmR_methyltr"/>
    <property type="match status" value="1"/>
</dbReference>
<keyword evidence="4" id="KW-0460">Magnesium</keyword>
<evidence type="ECO:0000256" key="4">
    <source>
        <dbReference type="HAMAP-Rule" id="MF_02217"/>
    </source>
</evidence>
<dbReference type="GO" id="GO:0016300">
    <property type="term" value="F:tRNA (uridine) methyltransferase activity"/>
    <property type="evidence" value="ECO:0007669"/>
    <property type="project" value="UniProtKB-UniRule"/>
</dbReference>
<dbReference type="GO" id="GO:0008171">
    <property type="term" value="F:O-methyltransferase activity"/>
    <property type="evidence" value="ECO:0007669"/>
    <property type="project" value="InterPro"/>
</dbReference>
<dbReference type="InterPro" id="IPR029063">
    <property type="entry name" value="SAM-dependent_MTases_sf"/>
</dbReference>
<gene>
    <name evidence="4" type="primary">trmR</name>
    <name evidence="5" type="ORF">HMPREF9333_00157</name>
</gene>
<dbReference type="PATRIC" id="fig|679200.3.peg.176"/>
<accession>G5GF19</accession>
<dbReference type="PANTHER" id="PTHR10509:SF14">
    <property type="entry name" value="CAFFEOYL-COA O-METHYLTRANSFERASE 3-RELATED"/>
    <property type="match status" value="1"/>
</dbReference>
<keyword evidence="3 4" id="KW-0949">S-adenosyl-L-methionine</keyword>
<dbReference type="SUPFAM" id="SSF53335">
    <property type="entry name" value="S-adenosyl-L-methionine-dependent methyltransferases"/>
    <property type="match status" value="1"/>
</dbReference>
<dbReference type="eggNOG" id="COG4122">
    <property type="taxonomic scope" value="Bacteria"/>
</dbReference>
<dbReference type="Gene3D" id="3.40.50.150">
    <property type="entry name" value="Vaccinia Virus protein VP39"/>
    <property type="match status" value="1"/>
</dbReference>
<dbReference type="OrthoDB" id="9799672at2"/>
<dbReference type="PANTHER" id="PTHR10509">
    <property type="entry name" value="O-METHYLTRANSFERASE-RELATED"/>
    <property type="match status" value="1"/>
</dbReference>
<feature type="binding site" evidence="4">
    <location>
        <position position="202"/>
    </location>
    <ligand>
        <name>Mg(2+)</name>
        <dbReference type="ChEBI" id="CHEBI:18420"/>
    </ligand>
</feature>
<reference evidence="5 6" key="1">
    <citation type="submission" date="2011-08" db="EMBL/GenBank/DDBJ databases">
        <title>The Genome Sequence of Johnsonella ignava ATCC 51276.</title>
        <authorList>
            <consortium name="The Broad Institute Genome Sequencing Platform"/>
            <person name="Earl A."/>
            <person name="Ward D."/>
            <person name="Feldgarden M."/>
            <person name="Gevers D."/>
            <person name="Izard J."/>
            <person name="Blanton J.M."/>
            <person name="Baranova O.V."/>
            <person name="Dewhirst F.E."/>
            <person name="Young S.K."/>
            <person name="Zeng Q."/>
            <person name="Gargeya S."/>
            <person name="Fitzgerald M."/>
            <person name="Haas B."/>
            <person name="Abouelleil A."/>
            <person name="Alvarado L."/>
            <person name="Arachchi H.M."/>
            <person name="Berlin A."/>
            <person name="Brown A."/>
            <person name="Chapman S.B."/>
            <person name="Chen Z."/>
            <person name="Dunbar C."/>
            <person name="Freedman E."/>
            <person name="Gearin G."/>
            <person name="Gellesch M."/>
            <person name="Goldberg J."/>
            <person name="Griggs A."/>
            <person name="Gujja S."/>
            <person name="Heiman D."/>
            <person name="Howarth C."/>
            <person name="Larson L."/>
            <person name="Lui A."/>
            <person name="MacDonald P.J.P."/>
            <person name="Montmayeur A."/>
            <person name="Murphy C."/>
            <person name="Neiman D."/>
            <person name="Pearson M."/>
            <person name="Priest M."/>
            <person name="Roberts A."/>
            <person name="Saif S."/>
            <person name="Shea T."/>
            <person name="Shenoy N."/>
            <person name="Sisk P."/>
            <person name="Stolte C."/>
            <person name="Sykes S."/>
            <person name="Wortman J."/>
            <person name="Nusbaum C."/>
            <person name="Birren B."/>
        </authorList>
    </citation>
    <scope>NUCLEOTIDE SEQUENCE [LARGE SCALE GENOMIC DNA]</scope>
    <source>
        <strain evidence="5 6">ATCC 51276</strain>
    </source>
</reference>
<dbReference type="Pfam" id="PF01596">
    <property type="entry name" value="Methyltransf_3"/>
    <property type="match status" value="1"/>
</dbReference>
<keyword evidence="4" id="KW-0819">tRNA processing</keyword>
<dbReference type="GO" id="GO:0008757">
    <property type="term" value="F:S-adenosylmethionine-dependent methyltransferase activity"/>
    <property type="evidence" value="ECO:0007669"/>
    <property type="project" value="TreeGrafter"/>
</dbReference>
<organism evidence="5 6">
    <name type="scientific">Johnsonella ignava ATCC 51276</name>
    <dbReference type="NCBI Taxonomy" id="679200"/>
    <lineage>
        <taxon>Bacteria</taxon>
        <taxon>Bacillati</taxon>
        <taxon>Bacillota</taxon>
        <taxon>Clostridia</taxon>
        <taxon>Lachnospirales</taxon>
        <taxon>Lachnospiraceae</taxon>
        <taxon>Johnsonella</taxon>
    </lineage>
</organism>
<comment type="similarity">
    <text evidence="4">Belongs to the class I-like SAM-binding methyltransferase superfamily. Cation-dependent O-methyltransferase family.</text>
</comment>
<name>G5GF19_9FIRM</name>
<comment type="function">
    <text evidence="4">Catalyzes the methylation of 5-hydroxyuridine (ho5U) to form 5-methoxyuridine (mo5U) at position 34 in tRNAs.</text>
</comment>
<feature type="binding site" evidence="4">
    <location>
        <position position="201"/>
    </location>
    <ligand>
        <name>Mg(2+)</name>
        <dbReference type="ChEBI" id="CHEBI:18420"/>
    </ligand>
</feature>
<feature type="binding site" evidence="4">
    <location>
        <begin position="154"/>
        <end position="155"/>
    </location>
    <ligand>
        <name>S-adenosyl-L-methionine</name>
        <dbReference type="ChEBI" id="CHEBI:59789"/>
    </ligand>
</feature>
<comment type="subunit">
    <text evidence="4">Homodimer.</text>
</comment>
<comment type="catalytic activity">
    <reaction evidence="4">
        <text>5-hydroxyuridine(34) in tRNA + S-adenosyl-L-methionine = 5-methoxyuridine(34) in tRNA + S-adenosyl-L-homocysteine + H(+)</text>
        <dbReference type="Rhea" id="RHEA:60524"/>
        <dbReference type="Rhea" id="RHEA-COMP:13381"/>
        <dbReference type="Rhea" id="RHEA-COMP:15591"/>
        <dbReference type="ChEBI" id="CHEBI:15378"/>
        <dbReference type="ChEBI" id="CHEBI:57856"/>
        <dbReference type="ChEBI" id="CHEBI:59789"/>
        <dbReference type="ChEBI" id="CHEBI:136877"/>
        <dbReference type="ChEBI" id="CHEBI:143860"/>
    </reaction>
</comment>
<dbReference type="InterPro" id="IPR050362">
    <property type="entry name" value="Cation-dep_OMT"/>
</dbReference>
<feature type="binding site" evidence="4">
    <location>
        <position position="126"/>
    </location>
    <ligand>
        <name>S-adenosyl-L-methionine</name>
        <dbReference type="ChEBI" id="CHEBI:59789"/>
    </ligand>
</feature>
<keyword evidence="4" id="KW-0479">Metal-binding</keyword>
<sequence length="261" mass="29905">MDYDKYYNRRLGDYIDLLSDKNSEFCESIRRYALDSNVPVVKRCTELFLKNILYIKRPLKILEIGTAIGYSAVMMAETLESMGIIKKCDDSVCDLMRDIPKKDIFMTKDLEDDFLSVSKRAITTIEKYEKRIPYAEKNIKESGFAGSINFICADAGKALLQLKEHGVKYDFIFMDGAKAQYINWLEQSIDLLNTGGIIFADNVLWEGIIIESRFAVKRRDRCIHSRLRQYLYAITHDKRLKSSIIPVGDGVALSVYNGADV</sequence>
<comment type="caution">
    <text evidence="5">The sequence shown here is derived from an EMBL/GenBank/DDBJ whole genome shotgun (WGS) entry which is preliminary data.</text>
</comment>